<dbReference type="EMBL" id="CP119312">
    <property type="protein sequence ID" value="WEK05728.1"/>
    <property type="molecule type" value="Genomic_DNA"/>
</dbReference>
<reference evidence="1" key="1">
    <citation type="submission" date="2023-03" db="EMBL/GenBank/DDBJ databases">
        <title>Andean soil-derived lignocellulolytic bacterial consortium as a source of novel taxa and putative plastic-active enzymes.</title>
        <authorList>
            <person name="Diaz-Garcia L."/>
            <person name="Chuvochina M."/>
            <person name="Feuerriegel G."/>
            <person name="Bunk B."/>
            <person name="Sproer C."/>
            <person name="Streit W.R."/>
            <person name="Rodriguez L.M."/>
            <person name="Overmann J."/>
            <person name="Jimenez D.J."/>
        </authorList>
    </citation>
    <scope>NUCLEOTIDE SEQUENCE</scope>
    <source>
        <strain evidence="1">MAG 4196</strain>
    </source>
</reference>
<organism evidence="1 2">
    <name type="scientific">Candidatus Devosia phytovorans</name>
    <dbReference type="NCBI Taxonomy" id="3121372"/>
    <lineage>
        <taxon>Bacteria</taxon>
        <taxon>Pseudomonadati</taxon>
        <taxon>Pseudomonadota</taxon>
        <taxon>Alphaproteobacteria</taxon>
        <taxon>Hyphomicrobiales</taxon>
        <taxon>Devosiaceae</taxon>
        <taxon>Devosia</taxon>
    </lineage>
</organism>
<evidence type="ECO:0000313" key="2">
    <source>
        <dbReference type="Proteomes" id="UP001217476"/>
    </source>
</evidence>
<accession>A0AAJ5VVL7</accession>
<sequence length="86" mass="10172">MTYHLFSEVSTTAKKPHVCVWCCWRILPGSTYVRERSVYDGSWQNFAWHEACRADAIEWFNETREEEFSSGHEMPWHALYQIEAAA</sequence>
<dbReference type="Proteomes" id="UP001217476">
    <property type="component" value="Chromosome"/>
</dbReference>
<protein>
    <submittedName>
        <fullName evidence="1">Uncharacterized protein</fullName>
    </submittedName>
</protein>
<evidence type="ECO:0000313" key="1">
    <source>
        <dbReference type="EMBL" id="WEK05728.1"/>
    </source>
</evidence>
<proteinExistence type="predicted"/>
<dbReference type="AlphaFoldDB" id="A0AAJ5VVL7"/>
<gene>
    <name evidence="1" type="ORF">P0Y65_05595</name>
</gene>
<name>A0AAJ5VVL7_9HYPH</name>